<feature type="region of interest" description="Disordered" evidence="1">
    <location>
        <begin position="1"/>
        <end position="233"/>
    </location>
</feature>
<feature type="compositionally biased region" description="Low complexity" evidence="1">
    <location>
        <begin position="88"/>
        <end position="110"/>
    </location>
</feature>
<name>A0A507BBG4_9PEZI</name>
<dbReference type="PANTHER" id="PTHR13621:SF2">
    <property type="entry name" value="PROLINE-RICH PROTEIN PRCC"/>
    <property type="match status" value="1"/>
</dbReference>
<feature type="region of interest" description="Disordered" evidence="1">
    <location>
        <begin position="246"/>
        <end position="298"/>
    </location>
</feature>
<dbReference type="GO" id="GO:0005634">
    <property type="term" value="C:nucleus"/>
    <property type="evidence" value="ECO:0007669"/>
    <property type="project" value="TreeGrafter"/>
</dbReference>
<dbReference type="OrthoDB" id="2555634at2759"/>
<protein>
    <recommendedName>
        <fullName evidence="4">Mitotic checkpoint regulator, MAD2B-interacting-domain-containing protein</fullName>
    </recommendedName>
</protein>
<feature type="region of interest" description="Disordered" evidence="1">
    <location>
        <begin position="390"/>
        <end position="409"/>
    </location>
</feature>
<keyword evidence="3" id="KW-1185">Reference proteome</keyword>
<feature type="compositionally biased region" description="Low complexity" evidence="1">
    <location>
        <begin position="59"/>
        <end position="68"/>
    </location>
</feature>
<evidence type="ECO:0000256" key="1">
    <source>
        <dbReference type="SAM" id="MobiDB-lite"/>
    </source>
</evidence>
<dbReference type="RefSeq" id="XP_030996082.1">
    <property type="nucleotide sequence ID" value="XM_031140103.1"/>
</dbReference>
<dbReference type="STRING" id="1093900.A0A507BBG4"/>
<dbReference type="Pfam" id="PF10253">
    <property type="entry name" value="PRCC"/>
    <property type="match status" value="1"/>
</dbReference>
<organism evidence="2 3">
    <name type="scientific">Thyridium curvatum</name>
    <dbReference type="NCBI Taxonomy" id="1093900"/>
    <lineage>
        <taxon>Eukaryota</taxon>
        <taxon>Fungi</taxon>
        <taxon>Dikarya</taxon>
        <taxon>Ascomycota</taxon>
        <taxon>Pezizomycotina</taxon>
        <taxon>Sordariomycetes</taxon>
        <taxon>Sordariomycetidae</taxon>
        <taxon>Thyridiales</taxon>
        <taxon>Thyridiaceae</taxon>
        <taxon>Thyridium</taxon>
    </lineage>
</organism>
<accession>A0A507BBG4</accession>
<gene>
    <name evidence="2" type="ORF">E0L32_005567</name>
</gene>
<dbReference type="AlphaFoldDB" id="A0A507BBG4"/>
<evidence type="ECO:0000313" key="2">
    <source>
        <dbReference type="EMBL" id="TPX14371.1"/>
    </source>
</evidence>
<evidence type="ECO:0000313" key="3">
    <source>
        <dbReference type="Proteomes" id="UP000319257"/>
    </source>
</evidence>
<feature type="region of interest" description="Disordered" evidence="1">
    <location>
        <begin position="351"/>
        <end position="371"/>
    </location>
</feature>
<evidence type="ECO:0008006" key="4">
    <source>
        <dbReference type="Google" id="ProtNLM"/>
    </source>
</evidence>
<dbReference type="PANTHER" id="PTHR13621">
    <property type="entry name" value="PROLINE-RICH PROTEIN PRCC"/>
    <property type="match status" value="1"/>
</dbReference>
<feature type="compositionally biased region" description="Basic and acidic residues" evidence="1">
    <location>
        <begin position="133"/>
        <end position="142"/>
    </location>
</feature>
<dbReference type="InParanoid" id="A0A507BBG4"/>
<proteinExistence type="predicted"/>
<comment type="caution">
    <text evidence="2">The sequence shown here is derived from an EMBL/GenBank/DDBJ whole genome shotgun (WGS) entry which is preliminary data.</text>
</comment>
<reference evidence="2 3" key="1">
    <citation type="submission" date="2019-06" db="EMBL/GenBank/DDBJ databases">
        <title>Draft genome sequence of the filamentous fungus Phialemoniopsis curvata isolated from diesel fuel.</title>
        <authorList>
            <person name="Varaljay V.A."/>
            <person name="Lyon W.J."/>
            <person name="Crouch A.L."/>
            <person name="Drake C.E."/>
            <person name="Hollomon J.M."/>
            <person name="Nadeau L.J."/>
            <person name="Nunn H.S."/>
            <person name="Stevenson B.S."/>
            <person name="Bojanowski C.L."/>
            <person name="Crookes-Goodson W.J."/>
        </authorList>
    </citation>
    <scope>NUCLEOTIDE SEQUENCE [LARGE SCALE GENOMIC DNA]</scope>
    <source>
        <strain evidence="2 3">D216</strain>
    </source>
</reference>
<dbReference type="EMBL" id="SKBQ01000029">
    <property type="protein sequence ID" value="TPX14371.1"/>
    <property type="molecule type" value="Genomic_DNA"/>
</dbReference>
<dbReference type="InterPro" id="IPR018800">
    <property type="entry name" value="PRCC"/>
</dbReference>
<dbReference type="GeneID" id="41973014"/>
<sequence>MGLVDYSDSDSEGESSPPPQSNKPTATTATNTTDSSSKKPFQRLVDSATGSRKIVVNLPQAASASSEPSSDEPPAKRARTVGGGGSRFSGFSSFLPAPKTTGKPAPATQASSSNSRPAPRIGVHLKTSAEAAFSRDREDDSGIHAAGTSDGAEGASRSSGLNLPAPKGPSIPEGQKPAEDVQLVGKPLMFKPLSVSRKPAKKKGVSVKSAGVSAQPTTTTTPAVDKSQAAPEKKKVSLFSLGVEDDASAAAQQTPDNSGAYEPLFHQTSEVEDDGVTGPYDAHQAHEPPPPQAYPHQAHTLDDMADDLNLSAAERRALFGRGGKAAGTASAASKVINFDMDREYRHNEELRASGEQQSLQHNPVRTIQPGKHSLRQLVNQVQTQKDALEDMFAKNRSTQREASGRYGWR</sequence>
<feature type="compositionally biased region" description="Basic and acidic residues" evidence="1">
    <location>
        <begin position="390"/>
        <end position="403"/>
    </location>
</feature>
<feature type="compositionally biased region" description="Polar residues" evidence="1">
    <location>
        <begin position="354"/>
        <end position="365"/>
    </location>
</feature>
<dbReference type="Proteomes" id="UP000319257">
    <property type="component" value="Unassembled WGS sequence"/>
</dbReference>